<keyword evidence="3" id="KW-0645">Protease</keyword>
<evidence type="ECO:0000313" key="12">
    <source>
        <dbReference type="EMBL" id="CAF0793427.1"/>
    </source>
</evidence>
<gene>
    <name evidence="11" type="ORF">EDS130_LOCUS1141</name>
    <name evidence="12" type="ORF">XAT740_LOCUS2602</name>
</gene>
<name>A0A813N139_ADIRI</name>
<dbReference type="PROSITE" id="PS00854">
    <property type="entry name" value="PROTEASOME_BETA_1"/>
    <property type="match status" value="1"/>
</dbReference>
<evidence type="ECO:0000256" key="6">
    <source>
        <dbReference type="ARBA" id="ARBA00022942"/>
    </source>
</evidence>
<evidence type="ECO:0000256" key="2">
    <source>
        <dbReference type="ARBA" id="ARBA00022490"/>
    </source>
</evidence>
<dbReference type="PRINTS" id="PR00141">
    <property type="entry name" value="PROTEASOME"/>
</dbReference>
<keyword evidence="5" id="KW-0378">Hydrolase</keyword>
<evidence type="ECO:0000313" key="11">
    <source>
        <dbReference type="EMBL" id="CAF0731790.1"/>
    </source>
</evidence>
<dbReference type="GO" id="GO:0005737">
    <property type="term" value="C:cytoplasm"/>
    <property type="evidence" value="ECO:0007669"/>
    <property type="project" value="UniProtKB-SubCell"/>
</dbReference>
<evidence type="ECO:0000256" key="9">
    <source>
        <dbReference type="PIRSR" id="PIRSR600243-1"/>
    </source>
</evidence>
<dbReference type="PROSITE" id="PS51476">
    <property type="entry name" value="PROTEASOME_BETA_2"/>
    <property type="match status" value="1"/>
</dbReference>
<dbReference type="PANTHER" id="PTHR32194">
    <property type="entry name" value="METALLOPROTEASE TLDD"/>
    <property type="match status" value="1"/>
</dbReference>
<dbReference type="EMBL" id="CAJNOJ010000003">
    <property type="protein sequence ID" value="CAF0731790.1"/>
    <property type="molecule type" value="Genomic_DNA"/>
</dbReference>
<organism evidence="11 14">
    <name type="scientific">Adineta ricciae</name>
    <name type="common">Rotifer</name>
    <dbReference type="NCBI Taxonomy" id="249248"/>
    <lineage>
        <taxon>Eukaryota</taxon>
        <taxon>Metazoa</taxon>
        <taxon>Spiralia</taxon>
        <taxon>Gnathifera</taxon>
        <taxon>Rotifera</taxon>
        <taxon>Eurotatoria</taxon>
        <taxon>Bdelloidea</taxon>
        <taxon>Adinetida</taxon>
        <taxon>Adinetidae</taxon>
        <taxon>Adineta</taxon>
    </lineage>
</organism>
<sequence>MDVLNPMTYDAEEDQLRDRTKYSQMDKHLIPVEFQQQPVSTGTTIVAVEYDGGVIIGADTRTSSGTFVMNRFTDKLTQLTDRIFCLRSGSAADTQAIAQVVTYQLDFLSAEMNEPPLVRIAANCVRRMIYQYRDDFLAGMIVAGWDKKLGGQVYSCPLGGLLVRQPVTLGGSGSTYIWGYLDNNYRPNMTQQECYDFVLKGITLAITRDGSSGGCARIAIINKDGVERIDVLGNDLPKVFDL</sequence>
<dbReference type="Gene3D" id="3.60.20.10">
    <property type="entry name" value="Glutamine Phosphoribosylpyrophosphate, subunit 1, domain 1"/>
    <property type="match status" value="1"/>
</dbReference>
<protein>
    <recommendedName>
        <fullName evidence="10">Proteasome subunit beta</fullName>
    </recommendedName>
</protein>
<keyword evidence="6 10" id="KW-0647">Proteasome</keyword>
<keyword evidence="8 10" id="KW-0539">Nucleus</keyword>
<dbReference type="GO" id="GO:0019774">
    <property type="term" value="C:proteasome core complex, beta-subunit complex"/>
    <property type="evidence" value="ECO:0007669"/>
    <property type="project" value="UniProtKB-ARBA"/>
</dbReference>
<dbReference type="InterPro" id="IPR023333">
    <property type="entry name" value="Proteasome_suB-type"/>
</dbReference>
<dbReference type="InterPro" id="IPR016050">
    <property type="entry name" value="Proteasome_bsu_CS"/>
</dbReference>
<comment type="similarity">
    <text evidence="10">Belongs to the peptidase T1B family.</text>
</comment>
<evidence type="ECO:0000256" key="10">
    <source>
        <dbReference type="RuleBase" id="RU004203"/>
    </source>
</evidence>
<proteinExistence type="inferred from homology"/>
<dbReference type="Pfam" id="PF00227">
    <property type="entry name" value="Proteasome"/>
    <property type="match status" value="1"/>
</dbReference>
<dbReference type="CDD" id="cd03762">
    <property type="entry name" value="proteasome_beta_type_6"/>
    <property type="match status" value="1"/>
</dbReference>
<dbReference type="GO" id="GO:0051603">
    <property type="term" value="P:proteolysis involved in protein catabolic process"/>
    <property type="evidence" value="ECO:0007669"/>
    <property type="project" value="InterPro"/>
</dbReference>
<dbReference type="Proteomes" id="UP000663828">
    <property type="component" value="Unassembled WGS sequence"/>
</dbReference>
<evidence type="ECO:0000256" key="1">
    <source>
        <dbReference type="ARBA" id="ARBA00001198"/>
    </source>
</evidence>
<keyword evidence="2 10" id="KW-0963">Cytoplasm</keyword>
<dbReference type="OrthoDB" id="7854943at2759"/>
<comment type="subcellular location">
    <subcellularLocation>
        <location evidence="10">Cytoplasm</location>
    </subcellularLocation>
    <subcellularLocation>
        <location evidence="10">Nucleus</location>
    </subcellularLocation>
</comment>
<keyword evidence="13" id="KW-1185">Reference proteome</keyword>
<dbReference type="FunFam" id="3.60.20.10:FF:000010">
    <property type="entry name" value="Proteasome subunit beta type-1"/>
    <property type="match status" value="1"/>
</dbReference>
<evidence type="ECO:0000256" key="5">
    <source>
        <dbReference type="ARBA" id="ARBA00022801"/>
    </source>
</evidence>
<dbReference type="InterPro" id="IPR000243">
    <property type="entry name" value="Pept_T1A_subB"/>
</dbReference>
<dbReference type="AlphaFoldDB" id="A0A813N139"/>
<dbReference type="Proteomes" id="UP000663852">
    <property type="component" value="Unassembled WGS sequence"/>
</dbReference>
<comment type="subunit">
    <text evidence="10">Component of the proteasome complex.</text>
</comment>
<dbReference type="GO" id="GO:0005634">
    <property type="term" value="C:nucleus"/>
    <property type="evidence" value="ECO:0007669"/>
    <property type="project" value="UniProtKB-SubCell"/>
</dbReference>
<dbReference type="PANTHER" id="PTHR32194:SF0">
    <property type="entry name" value="ATP-DEPENDENT PROTEASE SUBUNIT HSLV"/>
    <property type="match status" value="1"/>
</dbReference>
<evidence type="ECO:0000256" key="7">
    <source>
        <dbReference type="ARBA" id="ARBA00023145"/>
    </source>
</evidence>
<evidence type="ECO:0000256" key="3">
    <source>
        <dbReference type="ARBA" id="ARBA00022670"/>
    </source>
</evidence>
<comment type="catalytic activity">
    <reaction evidence="1">
        <text>Cleavage of peptide bonds with very broad specificity.</text>
        <dbReference type="EC" id="3.4.25.1"/>
    </reaction>
</comment>
<evidence type="ECO:0000256" key="4">
    <source>
        <dbReference type="ARBA" id="ARBA00022698"/>
    </source>
</evidence>
<evidence type="ECO:0000256" key="8">
    <source>
        <dbReference type="ARBA" id="ARBA00023242"/>
    </source>
</evidence>
<dbReference type="SUPFAM" id="SSF56235">
    <property type="entry name" value="N-terminal nucleophile aminohydrolases (Ntn hydrolases)"/>
    <property type="match status" value="1"/>
</dbReference>
<dbReference type="EMBL" id="CAJNOR010000092">
    <property type="protein sequence ID" value="CAF0793427.1"/>
    <property type="molecule type" value="Genomic_DNA"/>
</dbReference>
<dbReference type="GO" id="GO:0004298">
    <property type="term" value="F:threonine-type endopeptidase activity"/>
    <property type="evidence" value="ECO:0007669"/>
    <property type="project" value="UniProtKB-KW"/>
</dbReference>
<evidence type="ECO:0000313" key="14">
    <source>
        <dbReference type="Proteomes" id="UP000663852"/>
    </source>
</evidence>
<dbReference type="InterPro" id="IPR029055">
    <property type="entry name" value="Ntn_hydrolases_N"/>
</dbReference>
<reference evidence="11" key="1">
    <citation type="submission" date="2021-02" db="EMBL/GenBank/DDBJ databases">
        <authorList>
            <person name="Nowell W R."/>
        </authorList>
    </citation>
    <scope>NUCLEOTIDE SEQUENCE</scope>
</reference>
<dbReference type="InterPro" id="IPR001353">
    <property type="entry name" value="Proteasome_sua/b"/>
</dbReference>
<comment type="function">
    <text evidence="10">Component of the proteasome, a multicatalytic proteinase complex which is characterized by its ability to cleave peptides with Arg, Phe, Tyr, Leu, and Glu adjacent to the leaving group at neutral or slightly basic pH. The proteasome has an ATP-dependent proteolytic activity.</text>
</comment>
<feature type="active site" description="Nucleophile" evidence="9">
    <location>
        <position position="43"/>
    </location>
</feature>
<keyword evidence="4" id="KW-0888">Threonine protease</keyword>
<evidence type="ECO:0000313" key="13">
    <source>
        <dbReference type="Proteomes" id="UP000663828"/>
    </source>
</evidence>
<keyword evidence="7" id="KW-0865">Zymogen</keyword>
<comment type="caution">
    <text evidence="11">The sequence shown here is derived from an EMBL/GenBank/DDBJ whole genome shotgun (WGS) entry which is preliminary data.</text>
</comment>
<accession>A0A813N139</accession>